<gene>
    <name evidence="3" type="ORF">QBC36DRAFT_39947</name>
</gene>
<feature type="chain" id="PRO_5043013821" description="Secreted protein" evidence="2">
    <location>
        <begin position="28"/>
        <end position="121"/>
    </location>
</feature>
<comment type="caution">
    <text evidence="3">The sequence shown here is derived from an EMBL/GenBank/DDBJ whole genome shotgun (WGS) entry which is preliminary data.</text>
</comment>
<evidence type="ECO:0000256" key="2">
    <source>
        <dbReference type="SAM" id="SignalP"/>
    </source>
</evidence>
<keyword evidence="4" id="KW-1185">Reference proteome</keyword>
<evidence type="ECO:0000313" key="4">
    <source>
        <dbReference type="Proteomes" id="UP001302321"/>
    </source>
</evidence>
<name>A0AAN7AD70_9PEZI</name>
<dbReference type="AlphaFoldDB" id="A0AAN7AD70"/>
<feature type="compositionally biased region" description="Low complexity" evidence="1">
    <location>
        <begin position="111"/>
        <end position="121"/>
    </location>
</feature>
<organism evidence="3 4">
    <name type="scientific">Triangularia setosa</name>
    <dbReference type="NCBI Taxonomy" id="2587417"/>
    <lineage>
        <taxon>Eukaryota</taxon>
        <taxon>Fungi</taxon>
        <taxon>Dikarya</taxon>
        <taxon>Ascomycota</taxon>
        <taxon>Pezizomycotina</taxon>
        <taxon>Sordariomycetes</taxon>
        <taxon>Sordariomycetidae</taxon>
        <taxon>Sordariales</taxon>
        <taxon>Podosporaceae</taxon>
        <taxon>Triangularia</taxon>
    </lineage>
</organism>
<reference evidence="3" key="1">
    <citation type="journal article" date="2023" name="Mol. Phylogenet. Evol.">
        <title>Genome-scale phylogeny and comparative genomics of the fungal order Sordariales.</title>
        <authorList>
            <person name="Hensen N."/>
            <person name="Bonometti L."/>
            <person name="Westerberg I."/>
            <person name="Brannstrom I.O."/>
            <person name="Guillou S."/>
            <person name="Cros-Aarteil S."/>
            <person name="Calhoun S."/>
            <person name="Haridas S."/>
            <person name="Kuo A."/>
            <person name="Mondo S."/>
            <person name="Pangilinan J."/>
            <person name="Riley R."/>
            <person name="LaButti K."/>
            <person name="Andreopoulos B."/>
            <person name="Lipzen A."/>
            <person name="Chen C."/>
            <person name="Yan M."/>
            <person name="Daum C."/>
            <person name="Ng V."/>
            <person name="Clum A."/>
            <person name="Steindorff A."/>
            <person name="Ohm R.A."/>
            <person name="Martin F."/>
            <person name="Silar P."/>
            <person name="Natvig D.O."/>
            <person name="Lalanne C."/>
            <person name="Gautier V."/>
            <person name="Ament-Velasquez S.L."/>
            <person name="Kruys A."/>
            <person name="Hutchinson M.I."/>
            <person name="Powell A.J."/>
            <person name="Barry K."/>
            <person name="Miller A.N."/>
            <person name="Grigoriev I.V."/>
            <person name="Debuchy R."/>
            <person name="Gladieux P."/>
            <person name="Hiltunen Thoren M."/>
            <person name="Johannesson H."/>
        </authorList>
    </citation>
    <scope>NUCLEOTIDE SEQUENCE</scope>
    <source>
        <strain evidence="3">CBS 892.96</strain>
    </source>
</reference>
<proteinExistence type="predicted"/>
<evidence type="ECO:0000313" key="3">
    <source>
        <dbReference type="EMBL" id="KAK4181705.1"/>
    </source>
</evidence>
<sequence>MCMTESWPCRAIAAIFFLLFLGRQILNLSVERQNTSPRPAVDASDHAVMICKHPFQDNLMRLGRLGGDQCLVSPCFLSSVGTVGEQVLARLGTDSSKACEPHTPWRHRTKGSSAGSGSISG</sequence>
<reference evidence="3" key="2">
    <citation type="submission" date="2023-05" db="EMBL/GenBank/DDBJ databases">
        <authorList>
            <consortium name="Lawrence Berkeley National Laboratory"/>
            <person name="Steindorff A."/>
            <person name="Hensen N."/>
            <person name="Bonometti L."/>
            <person name="Westerberg I."/>
            <person name="Brannstrom I.O."/>
            <person name="Guillou S."/>
            <person name="Cros-Aarteil S."/>
            <person name="Calhoun S."/>
            <person name="Haridas S."/>
            <person name="Kuo A."/>
            <person name="Mondo S."/>
            <person name="Pangilinan J."/>
            <person name="Riley R."/>
            <person name="Labutti K."/>
            <person name="Andreopoulos B."/>
            <person name="Lipzen A."/>
            <person name="Chen C."/>
            <person name="Yanf M."/>
            <person name="Daum C."/>
            <person name="Ng V."/>
            <person name="Clum A."/>
            <person name="Ohm R."/>
            <person name="Martin F."/>
            <person name="Silar P."/>
            <person name="Natvig D."/>
            <person name="Lalanne C."/>
            <person name="Gautier V."/>
            <person name="Ament-Velasquez S.L."/>
            <person name="Kruys A."/>
            <person name="Hutchinson M.I."/>
            <person name="Powell A.J."/>
            <person name="Barry K."/>
            <person name="Miller A.N."/>
            <person name="Grigoriev I.V."/>
            <person name="Debuchy R."/>
            <person name="Gladieux P."/>
            <person name="Thoren M.H."/>
            <person name="Johannesson H."/>
        </authorList>
    </citation>
    <scope>NUCLEOTIDE SEQUENCE</scope>
    <source>
        <strain evidence="3">CBS 892.96</strain>
    </source>
</reference>
<dbReference type="EMBL" id="MU866084">
    <property type="protein sequence ID" value="KAK4181705.1"/>
    <property type="molecule type" value="Genomic_DNA"/>
</dbReference>
<accession>A0AAN7AD70</accession>
<evidence type="ECO:0000256" key="1">
    <source>
        <dbReference type="SAM" id="MobiDB-lite"/>
    </source>
</evidence>
<dbReference type="Proteomes" id="UP001302321">
    <property type="component" value="Unassembled WGS sequence"/>
</dbReference>
<protein>
    <recommendedName>
        <fullName evidence="5">Secreted protein</fullName>
    </recommendedName>
</protein>
<feature type="signal peptide" evidence="2">
    <location>
        <begin position="1"/>
        <end position="27"/>
    </location>
</feature>
<evidence type="ECO:0008006" key="5">
    <source>
        <dbReference type="Google" id="ProtNLM"/>
    </source>
</evidence>
<feature type="region of interest" description="Disordered" evidence="1">
    <location>
        <begin position="95"/>
        <end position="121"/>
    </location>
</feature>
<keyword evidence="2" id="KW-0732">Signal</keyword>